<dbReference type="Gene3D" id="2.60.40.1730">
    <property type="entry name" value="tricorn interacting facor f3 domain"/>
    <property type="match status" value="1"/>
</dbReference>
<gene>
    <name evidence="5" type="primary">pepN</name>
    <name evidence="5" type="ORF">FM037_05505</name>
</gene>
<dbReference type="InterPro" id="IPR012778">
    <property type="entry name" value="Pept_M1_aminopeptidase"/>
</dbReference>
<dbReference type="Pfam" id="PF01433">
    <property type="entry name" value="Peptidase_M1"/>
    <property type="match status" value="1"/>
</dbReference>
<dbReference type="PANTHER" id="PTHR11533">
    <property type="entry name" value="PROTEASE M1 ZINC METALLOPROTEASE"/>
    <property type="match status" value="1"/>
</dbReference>
<dbReference type="EMBL" id="CP041614">
    <property type="protein sequence ID" value="QDO82786.1"/>
    <property type="molecule type" value="Genomic_DNA"/>
</dbReference>
<keyword evidence="5" id="KW-0031">Aminopeptidase</keyword>
<evidence type="ECO:0000259" key="2">
    <source>
        <dbReference type="Pfam" id="PF01433"/>
    </source>
</evidence>
<feature type="domain" description="Aminopeptidase N-like N-terminal" evidence="4">
    <location>
        <begin position="96"/>
        <end position="260"/>
    </location>
</feature>
<dbReference type="EC" id="3.4.11.2" evidence="5"/>
<name>A0ABX5WVF0_9GAMM</name>
<dbReference type="InterPro" id="IPR024571">
    <property type="entry name" value="ERAP1-like_C_dom"/>
</dbReference>
<evidence type="ECO:0000259" key="4">
    <source>
        <dbReference type="Pfam" id="PF17900"/>
    </source>
</evidence>
<proteinExistence type="inferred from homology"/>
<evidence type="ECO:0000256" key="1">
    <source>
        <dbReference type="ARBA" id="ARBA00010136"/>
    </source>
</evidence>
<organism evidence="5 6">
    <name type="scientific">Shewanella psychropiezotolerans</name>
    <dbReference type="NCBI Taxonomy" id="2593655"/>
    <lineage>
        <taxon>Bacteria</taxon>
        <taxon>Pseudomonadati</taxon>
        <taxon>Pseudomonadota</taxon>
        <taxon>Gammaproteobacteria</taxon>
        <taxon>Alteromonadales</taxon>
        <taxon>Shewanellaceae</taxon>
        <taxon>Shewanella</taxon>
    </lineage>
</organism>
<feature type="domain" description="ERAP1-like C-terminal" evidence="3">
    <location>
        <begin position="590"/>
        <end position="900"/>
    </location>
</feature>
<dbReference type="InterPro" id="IPR014782">
    <property type="entry name" value="Peptidase_M1_dom"/>
</dbReference>
<dbReference type="Pfam" id="PF11838">
    <property type="entry name" value="ERAP1_C"/>
    <property type="match status" value="1"/>
</dbReference>
<evidence type="ECO:0000313" key="5">
    <source>
        <dbReference type="EMBL" id="QDO82786.1"/>
    </source>
</evidence>
<dbReference type="InterPro" id="IPR042097">
    <property type="entry name" value="Aminopeptidase_N-like_N_sf"/>
</dbReference>
<keyword evidence="5" id="KW-0378">Hydrolase</keyword>
<accession>A0ABX5WVF0</accession>
<dbReference type="SUPFAM" id="SSF55486">
    <property type="entry name" value="Metalloproteases ('zincins'), catalytic domain"/>
    <property type="match status" value="1"/>
</dbReference>
<dbReference type="Gene3D" id="1.10.390.10">
    <property type="entry name" value="Neutral Protease Domain 2"/>
    <property type="match status" value="1"/>
</dbReference>
<evidence type="ECO:0000259" key="3">
    <source>
        <dbReference type="Pfam" id="PF11838"/>
    </source>
</evidence>
<dbReference type="InterPro" id="IPR045357">
    <property type="entry name" value="Aminopeptidase_N-like_N"/>
</dbReference>
<evidence type="ECO:0000313" key="6">
    <source>
        <dbReference type="Proteomes" id="UP000315947"/>
    </source>
</evidence>
<protein>
    <submittedName>
        <fullName evidence="5">Aminopeptidase N</fullName>
        <ecNumber evidence="5">3.4.11.2</ecNumber>
    </submittedName>
</protein>
<comment type="similarity">
    <text evidence="1">Belongs to the peptidase M1 family.</text>
</comment>
<keyword evidence="6" id="KW-1185">Reference proteome</keyword>
<dbReference type="InterPro" id="IPR027268">
    <property type="entry name" value="Peptidase_M4/M1_CTD_sf"/>
</dbReference>
<feature type="domain" description="Peptidase M1 membrane alanine aminopeptidase" evidence="2">
    <location>
        <begin position="307"/>
        <end position="508"/>
    </location>
</feature>
<dbReference type="PANTHER" id="PTHR11533:SF174">
    <property type="entry name" value="PUROMYCIN-SENSITIVE AMINOPEPTIDASE-RELATED"/>
    <property type="match status" value="1"/>
</dbReference>
<reference evidence="5 6" key="1">
    <citation type="submission" date="2019-07" db="EMBL/GenBank/DDBJ databases">
        <title>Shewanella sp. YLB-06 whole genomic sequence.</title>
        <authorList>
            <person name="Yu L."/>
        </authorList>
    </citation>
    <scope>NUCLEOTIDE SEQUENCE [LARGE SCALE GENOMIC DNA]</scope>
    <source>
        <strain evidence="5 6">YLB-06</strain>
    </source>
</reference>
<dbReference type="SUPFAM" id="SSF63737">
    <property type="entry name" value="Leukotriene A4 hydrolase N-terminal domain"/>
    <property type="match status" value="1"/>
</dbReference>
<dbReference type="GO" id="GO:0016285">
    <property type="term" value="F:alanyl aminopeptidase activity"/>
    <property type="evidence" value="ECO:0007669"/>
    <property type="project" value="UniProtKB-EC"/>
</dbReference>
<sequence length="916" mass="102908">MPSLSLTKSHSLVLLSHSVKKSVSVATRHSTATHHSTAGNQAVNLLRVCLLCLVSLLLISCNSTSQPKVHDSVSLNSSAAKLALAQSRRARIAEVSYQITLDLTQAEHFSGSTQVNFQLADTSTPLSLDLLRADIKSFTINGHKIYPSYNGKAFILSPSLLVPGSNTVEISYTQNYGNNGMGLVRFVDPTDANVYLESNFSPNAASMMFPSFDQPDLKASYSLNVTVPKDWVVISSVKEQSVIDSSESNQWQFPTSPILSPHMFSLHAGAYRVWQDDSAKSSYPIRLFARQAIADDISPQVWFEDIDKGLHFMREYLQTPYPFNKFDLLLSPTLTNNDSLASAAVTSIDENIVLFAGLSPQEQQKRIAVTSMTGLSAQWFGALITMNWWDESWLNMSLRSLITNKTLAQLGYGPQESKQFYDPIKSRAYMDDVLFANHVYGSGLPSVGVFKGEASLLGLEQLIGESDFRLGLKSYLEKFAYLSASPTDFFASQSINAKRDLTQWQQNWLLTPGVNTLRAEFTCKNNRISEFSLLQFPASEQSPTLREQKITLALFTKGRNELHRVRTISLTYKGEKTPVKQLNGTRCPDLVYPNYLDSGYVKVNLDERSLETVKQHLNMVSEPQLRSMLWQSLWESVSDGELALNEYLGVVFINLPKEQDSAILEQVLIKLNQSKAYLEQILPNHSSYIQMALKGLEQMSLRKTMVNGENADIQRLWFNAYIQFSRSQDALTHLAKLLAGNSSIKGLKIDQQMRWSIITQLNRYDYLGSRSLIDQELSTDLSQRGKNSAIAARVSRPEAGIKRYWLTHIQHDSQLPFSTLSIAMAHLYPREQQRLSSASSEQRLESLTRVDEQKSDRFMKLYGRYLIPTRCTHGGIAILEKTINTQHGLSATTRKALLQTHQSELRCVAIKERLLN</sequence>
<keyword evidence="5" id="KW-0645">Protease</keyword>
<dbReference type="NCBIfam" id="TIGR02412">
    <property type="entry name" value="pepN_strep_liv"/>
    <property type="match status" value="1"/>
</dbReference>
<dbReference type="Pfam" id="PF17900">
    <property type="entry name" value="Peptidase_M1_N"/>
    <property type="match status" value="1"/>
</dbReference>
<dbReference type="Proteomes" id="UP000315947">
    <property type="component" value="Chromosome"/>
</dbReference>
<dbReference type="InterPro" id="IPR050344">
    <property type="entry name" value="Peptidase_M1_aminopeptidases"/>
</dbReference>